<reference evidence="2" key="1">
    <citation type="journal article" date="2019" name="Int. J. Syst. Evol. Microbiol.">
        <title>The Global Catalogue of Microorganisms (GCM) 10K type strain sequencing project: providing services to taxonomists for standard genome sequencing and annotation.</title>
        <authorList>
            <consortium name="The Broad Institute Genomics Platform"/>
            <consortium name="The Broad Institute Genome Sequencing Center for Infectious Disease"/>
            <person name="Wu L."/>
            <person name="Ma J."/>
        </authorList>
    </citation>
    <scope>NUCLEOTIDE SEQUENCE [LARGE SCALE GENOMIC DNA]</scope>
    <source>
        <strain evidence="2">JCM 17125</strain>
    </source>
</reference>
<keyword evidence="2" id="KW-1185">Reference proteome</keyword>
<protein>
    <submittedName>
        <fullName evidence="1">Uncharacterized protein</fullName>
    </submittedName>
</protein>
<dbReference type="EMBL" id="BAABDC010000001">
    <property type="protein sequence ID" value="GAA3691174.1"/>
    <property type="molecule type" value="Genomic_DNA"/>
</dbReference>
<comment type="caution">
    <text evidence="1">The sequence shown here is derived from an EMBL/GenBank/DDBJ whole genome shotgun (WGS) entry which is preliminary data.</text>
</comment>
<proteinExistence type="predicted"/>
<dbReference type="Proteomes" id="UP001501468">
    <property type="component" value="Unassembled WGS sequence"/>
</dbReference>
<organism evidence="1 2">
    <name type="scientific">Terrabacter ginsenosidimutans</name>
    <dbReference type="NCBI Taxonomy" id="490575"/>
    <lineage>
        <taxon>Bacteria</taxon>
        <taxon>Bacillati</taxon>
        <taxon>Actinomycetota</taxon>
        <taxon>Actinomycetes</taxon>
        <taxon>Micrococcales</taxon>
        <taxon>Intrasporangiaceae</taxon>
        <taxon>Terrabacter</taxon>
    </lineage>
</organism>
<name>A0ABP7CLC2_9MICO</name>
<evidence type="ECO:0000313" key="1">
    <source>
        <dbReference type="EMBL" id="GAA3691174.1"/>
    </source>
</evidence>
<sequence>MDTNLTYSELDSEMAALLPSKETLSWHYNWSNFYASNSSMAVNAATLLSQANSAAVQTITFHQG</sequence>
<gene>
    <name evidence="1" type="ORF">GCM10022399_03780</name>
</gene>
<dbReference type="RefSeq" id="WP_344940708.1">
    <property type="nucleotide sequence ID" value="NZ_BAABDC010000001.1"/>
</dbReference>
<evidence type="ECO:0000313" key="2">
    <source>
        <dbReference type="Proteomes" id="UP001501468"/>
    </source>
</evidence>
<accession>A0ABP7CLC2</accession>